<dbReference type="EMBL" id="BMZR01000001">
    <property type="protein sequence ID" value="GHD26635.1"/>
    <property type="molecule type" value="Genomic_DNA"/>
</dbReference>
<protein>
    <submittedName>
        <fullName evidence="1">Uncharacterized protein</fullName>
    </submittedName>
</protein>
<dbReference type="Proteomes" id="UP000610203">
    <property type="component" value="Unassembled WGS sequence"/>
</dbReference>
<evidence type="ECO:0000313" key="1">
    <source>
        <dbReference type="EMBL" id="GHD26635.1"/>
    </source>
</evidence>
<proteinExistence type="predicted"/>
<evidence type="ECO:0000313" key="2">
    <source>
        <dbReference type="Proteomes" id="UP000610203"/>
    </source>
</evidence>
<accession>A0ABQ3GMZ3</accession>
<keyword evidence="2" id="KW-1185">Reference proteome</keyword>
<sequence length="306" mass="35240">MNIQPEKSLSVSLQTQTLDARVLSTFDVMIVHHSQTELIGEINSAFPDAIHSLQQELLSYHMIDSPVMVTLSSDISNILEMHLQQCELLSRHHGILTLLDYTAPNIRAYKIRISAKEYLPDEPEWQQPIVNTTDVEASKPDAKQIARLLGLNQIIQKSGQKKLLRYLDPQVLIHLLPLAQHAYITNRYGYPKRLWLPLDDHWHSLNNLHYYEPQQVRSVQRLSSYCPLSQTQLDNISMLNRFFAKKGIESSNLILNHYGTLLSWLDKANAQLTAATHLTNPVDRMTMMNRWLYECYEQSGLVTLDN</sequence>
<organism evidence="1 2">
    <name type="scientific">Psychrobacter glaciei</name>
    <dbReference type="NCBI Taxonomy" id="619771"/>
    <lineage>
        <taxon>Bacteria</taxon>
        <taxon>Pseudomonadati</taxon>
        <taxon>Pseudomonadota</taxon>
        <taxon>Gammaproteobacteria</taxon>
        <taxon>Moraxellales</taxon>
        <taxon>Moraxellaceae</taxon>
        <taxon>Psychrobacter</taxon>
    </lineage>
</organism>
<comment type="caution">
    <text evidence="1">The sequence shown here is derived from an EMBL/GenBank/DDBJ whole genome shotgun (WGS) entry which is preliminary data.</text>
</comment>
<name>A0ABQ3GMZ3_9GAMM</name>
<dbReference type="RefSeq" id="WP_189580898.1">
    <property type="nucleotide sequence ID" value="NZ_BMZR01000001.1"/>
</dbReference>
<gene>
    <name evidence="1" type="ORF">GCM10016272_03730</name>
</gene>
<reference evidence="2" key="1">
    <citation type="journal article" date="2019" name="Int. J. Syst. Evol. Microbiol.">
        <title>The Global Catalogue of Microorganisms (GCM) 10K type strain sequencing project: providing services to taxonomists for standard genome sequencing and annotation.</title>
        <authorList>
            <consortium name="The Broad Institute Genomics Platform"/>
            <consortium name="The Broad Institute Genome Sequencing Center for Infectious Disease"/>
            <person name="Wu L."/>
            <person name="Ma J."/>
        </authorList>
    </citation>
    <scope>NUCLEOTIDE SEQUENCE [LARGE SCALE GENOMIC DNA]</scope>
    <source>
        <strain evidence="2">KCTC 42280</strain>
    </source>
</reference>